<organism evidence="2 3">
    <name type="scientific">Hydrogenophaga atypica</name>
    <dbReference type="NCBI Taxonomy" id="249409"/>
    <lineage>
        <taxon>Bacteria</taxon>
        <taxon>Pseudomonadati</taxon>
        <taxon>Pseudomonadota</taxon>
        <taxon>Betaproteobacteria</taxon>
        <taxon>Burkholderiales</taxon>
        <taxon>Comamonadaceae</taxon>
        <taxon>Hydrogenophaga</taxon>
    </lineage>
</organism>
<evidence type="ECO:0000313" key="2">
    <source>
        <dbReference type="EMBL" id="MFC7408888.1"/>
    </source>
</evidence>
<evidence type="ECO:0000256" key="1">
    <source>
        <dbReference type="SAM" id="SignalP"/>
    </source>
</evidence>
<keyword evidence="3" id="KW-1185">Reference proteome</keyword>
<comment type="caution">
    <text evidence="2">The sequence shown here is derived from an EMBL/GenBank/DDBJ whole genome shotgun (WGS) entry which is preliminary data.</text>
</comment>
<dbReference type="RefSeq" id="WP_382221824.1">
    <property type="nucleotide sequence ID" value="NZ_JBHTCA010000004.1"/>
</dbReference>
<dbReference type="PROSITE" id="PS51257">
    <property type="entry name" value="PROKAR_LIPOPROTEIN"/>
    <property type="match status" value="1"/>
</dbReference>
<feature type="chain" id="PRO_5046243151" evidence="1">
    <location>
        <begin position="23"/>
        <end position="164"/>
    </location>
</feature>
<reference evidence="3" key="1">
    <citation type="journal article" date="2019" name="Int. J. Syst. Evol. Microbiol.">
        <title>The Global Catalogue of Microorganisms (GCM) 10K type strain sequencing project: providing services to taxonomists for standard genome sequencing and annotation.</title>
        <authorList>
            <consortium name="The Broad Institute Genomics Platform"/>
            <consortium name="The Broad Institute Genome Sequencing Center for Infectious Disease"/>
            <person name="Wu L."/>
            <person name="Ma J."/>
        </authorList>
    </citation>
    <scope>NUCLEOTIDE SEQUENCE [LARGE SCALE GENOMIC DNA]</scope>
    <source>
        <strain evidence="3">CGMCC 1.12371</strain>
    </source>
</reference>
<dbReference type="Proteomes" id="UP001596501">
    <property type="component" value="Unassembled WGS sequence"/>
</dbReference>
<feature type="signal peptide" evidence="1">
    <location>
        <begin position="1"/>
        <end position="22"/>
    </location>
</feature>
<dbReference type="EMBL" id="JBHTCA010000004">
    <property type="protein sequence ID" value="MFC7408888.1"/>
    <property type="molecule type" value="Genomic_DNA"/>
</dbReference>
<keyword evidence="1" id="KW-0732">Signal</keyword>
<protein>
    <submittedName>
        <fullName evidence="2">DUF1850 domain-containing protein</fullName>
    </submittedName>
</protein>
<sequence>MSRARRGALLALALCLPLIGQACELVLSEHRSQRELMRLPLDPAQPRADVAFTHSVLGTPVLDRYEWRTGANGWRAHLVEEQFDGEGYGLPSAPGPGERLERVQSGERGFSRLTLDRVVAPLVVRPLPAQHMRVQVPGHAPVLLGDLSAQAIQLRARGCPDTAQ</sequence>
<accession>A0ABW2QHF9</accession>
<dbReference type="InterPro" id="IPR015001">
    <property type="entry name" value="DUF1850"/>
</dbReference>
<dbReference type="Pfam" id="PF08905">
    <property type="entry name" value="DUF1850"/>
    <property type="match status" value="1"/>
</dbReference>
<gene>
    <name evidence="2" type="ORF">ACFQPB_08450</name>
</gene>
<evidence type="ECO:0000313" key="3">
    <source>
        <dbReference type="Proteomes" id="UP001596501"/>
    </source>
</evidence>
<proteinExistence type="predicted"/>
<name>A0ABW2QHF9_9BURK</name>